<accession>A0A1D3CV18</accession>
<dbReference type="SMART" id="SM00320">
    <property type="entry name" value="WD40"/>
    <property type="match status" value="5"/>
</dbReference>
<dbReference type="PANTHER" id="PTHR22842">
    <property type="entry name" value="WD40 REPEAT PROTEIN"/>
    <property type="match status" value="1"/>
</dbReference>
<dbReference type="InParanoid" id="A0A1D3CV18"/>
<evidence type="ECO:0000256" key="4">
    <source>
        <dbReference type="SAM" id="MobiDB-lite"/>
    </source>
</evidence>
<keyword evidence="6" id="KW-1185">Reference proteome</keyword>
<dbReference type="InterPro" id="IPR036322">
    <property type="entry name" value="WD40_repeat_dom_sf"/>
</dbReference>
<evidence type="ECO:0000256" key="1">
    <source>
        <dbReference type="ARBA" id="ARBA00004496"/>
    </source>
</evidence>
<dbReference type="Gene3D" id="2.130.10.10">
    <property type="entry name" value="YVTN repeat-like/Quinoprotein amine dehydrogenase"/>
    <property type="match status" value="2"/>
</dbReference>
<feature type="region of interest" description="Disordered" evidence="4">
    <location>
        <begin position="354"/>
        <end position="375"/>
    </location>
</feature>
<comment type="subcellular location">
    <subcellularLocation>
        <location evidence="1">Cytoplasm</location>
    </subcellularLocation>
</comment>
<dbReference type="InterPro" id="IPR001680">
    <property type="entry name" value="WD40_rpt"/>
</dbReference>
<dbReference type="AlphaFoldDB" id="A0A1D3CV18"/>
<dbReference type="GO" id="GO:0005737">
    <property type="term" value="C:cytoplasm"/>
    <property type="evidence" value="ECO:0007669"/>
    <property type="project" value="UniProtKB-SubCell"/>
</dbReference>
<dbReference type="InterPro" id="IPR015943">
    <property type="entry name" value="WD40/YVTN_repeat-like_dom_sf"/>
</dbReference>
<proteinExistence type="inferred from homology"/>
<dbReference type="InterPro" id="IPR051980">
    <property type="entry name" value="WD_repeat_MORG1"/>
</dbReference>
<evidence type="ECO:0000313" key="5">
    <source>
        <dbReference type="EMBL" id="OEH75053.1"/>
    </source>
</evidence>
<sequence>MECDSTNEGNPTEKEQIHLKFGCLRSFRCGLSSINCVRFFGDADHLLAASSDKTVYLLGAQHGILHEFSVEHTDAVSCVGSDSSLTELFLSGGLDRRGILWDVATGGAVRQFPRTSPIHACLLRPSQSPLNRIAALGDAEGSVRLFDVRSRDNRFGYIQVLNDAKDAVSRQAMTKLVRRNSLHHQTLNLNVLATQDMLLVASLDGCIYTYDLRKGKLHADCYGSPITCVSLSADGTVLLISCVDASVRLIETTSGECLHAFWGHRQTADGGLRLSSDFVSSSLPLPSRSDAATLFSTDLESRAPEPPRAFDELLETVQRSTRTKGGISEELASQRPYAGKRSSVALSVCIPFGGSPTLRPGSLEGDTQPPTECKA</sequence>
<comment type="similarity">
    <text evidence="3">Belongs to the WD repeat MORG1 family.</text>
</comment>
<gene>
    <name evidence="5" type="ORF">cyc_00776</name>
</gene>
<dbReference type="FunCoup" id="A0A1D3CV18">
    <property type="interactions" value="53"/>
</dbReference>
<dbReference type="VEuPathDB" id="ToxoDB:cyc_00776"/>
<keyword evidence="2" id="KW-0963">Cytoplasm</keyword>
<reference evidence="5 6" key="1">
    <citation type="journal article" date="2016" name="BMC Genomics">
        <title>Comparative genomics reveals Cyclospora cayetanensis possesses coccidia-like metabolism and invasion components but unique surface antigens.</title>
        <authorList>
            <person name="Liu S."/>
            <person name="Wang L."/>
            <person name="Zheng H."/>
            <person name="Xu Z."/>
            <person name="Roellig D.M."/>
            <person name="Li N."/>
            <person name="Frace M.A."/>
            <person name="Tang K."/>
            <person name="Arrowood M.J."/>
            <person name="Moss D.M."/>
            <person name="Zhang L."/>
            <person name="Feng Y."/>
            <person name="Xiao L."/>
        </authorList>
    </citation>
    <scope>NUCLEOTIDE SEQUENCE [LARGE SCALE GENOMIC DNA]</scope>
    <source>
        <strain evidence="5 6">CHN_HEN01</strain>
    </source>
</reference>
<dbReference type="EMBL" id="JROU02001840">
    <property type="protein sequence ID" value="OEH75053.1"/>
    <property type="molecule type" value="Genomic_DNA"/>
</dbReference>
<name>A0A1D3CV18_9EIME</name>
<comment type="caution">
    <text evidence="5">The sequence shown here is derived from an EMBL/GenBank/DDBJ whole genome shotgun (WGS) entry which is preliminary data.</text>
</comment>
<dbReference type="SUPFAM" id="SSF50978">
    <property type="entry name" value="WD40 repeat-like"/>
    <property type="match status" value="1"/>
</dbReference>
<dbReference type="PANTHER" id="PTHR22842:SF3">
    <property type="entry name" value="WD REPEAT DOMAIN-CONTAINING PROTEIN 83"/>
    <property type="match status" value="1"/>
</dbReference>
<protein>
    <submittedName>
        <fullName evidence="5">Wd repeat domain-containing protein</fullName>
    </submittedName>
</protein>
<dbReference type="Pfam" id="PF00400">
    <property type="entry name" value="WD40"/>
    <property type="match status" value="2"/>
</dbReference>
<dbReference type="Proteomes" id="UP000095192">
    <property type="component" value="Unassembled WGS sequence"/>
</dbReference>
<evidence type="ECO:0000256" key="2">
    <source>
        <dbReference type="ARBA" id="ARBA00022490"/>
    </source>
</evidence>
<organism evidence="5 6">
    <name type="scientific">Cyclospora cayetanensis</name>
    <dbReference type="NCBI Taxonomy" id="88456"/>
    <lineage>
        <taxon>Eukaryota</taxon>
        <taxon>Sar</taxon>
        <taxon>Alveolata</taxon>
        <taxon>Apicomplexa</taxon>
        <taxon>Conoidasida</taxon>
        <taxon>Coccidia</taxon>
        <taxon>Eucoccidiorida</taxon>
        <taxon>Eimeriorina</taxon>
        <taxon>Eimeriidae</taxon>
        <taxon>Cyclospora</taxon>
    </lineage>
</organism>
<dbReference type="GO" id="GO:0000398">
    <property type="term" value="P:mRNA splicing, via spliceosome"/>
    <property type="evidence" value="ECO:0007669"/>
    <property type="project" value="TreeGrafter"/>
</dbReference>
<dbReference type="GO" id="GO:0071013">
    <property type="term" value="C:catalytic step 2 spliceosome"/>
    <property type="evidence" value="ECO:0007669"/>
    <property type="project" value="TreeGrafter"/>
</dbReference>
<evidence type="ECO:0000256" key="3">
    <source>
        <dbReference type="ARBA" id="ARBA00038145"/>
    </source>
</evidence>
<evidence type="ECO:0000313" key="6">
    <source>
        <dbReference type="Proteomes" id="UP000095192"/>
    </source>
</evidence>